<feature type="region of interest" description="Disordered" evidence="1">
    <location>
        <begin position="140"/>
        <end position="236"/>
    </location>
</feature>
<protein>
    <recommendedName>
        <fullName evidence="4">Tetratricopeptide repeat protein</fullName>
    </recommendedName>
</protein>
<reference evidence="3" key="1">
    <citation type="submission" date="2023-12" db="EMBL/GenBank/DDBJ databases">
        <title>Novel species in genus Nocardioides.</title>
        <authorList>
            <person name="Zhou H."/>
        </authorList>
    </citation>
    <scope>NUCLEOTIDE SEQUENCE [LARGE SCALE GENOMIC DNA]</scope>
    <source>
        <strain evidence="3">HM61</strain>
    </source>
</reference>
<organism evidence="2 3">
    <name type="scientific">Nocardioides bizhenqiangii</name>
    <dbReference type="NCBI Taxonomy" id="3095076"/>
    <lineage>
        <taxon>Bacteria</taxon>
        <taxon>Bacillati</taxon>
        <taxon>Actinomycetota</taxon>
        <taxon>Actinomycetes</taxon>
        <taxon>Propionibacteriales</taxon>
        <taxon>Nocardioidaceae</taxon>
        <taxon>Nocardioides</taxon>
    </lineage>
</organism>
<dbReference type="EMBL" id="CP141059">
    <property type="protein sequence ID" value="WQQ27416.1"/>
    <property type="molecule type" value="Genomic_DNA"/>
</dbReference>
<evidence type="ECO:0008006" key="4">
    <source>
        <dbReference type="Google" id="ProtNLM"/>
    </source>
</evidence>
<sequence length="236" mass="26984">MTRTRLRMILVLAGIVPALVALLFAVKVVAMLSHDRDGRSQFEDTDYLGAADEFSANGSVNWFEPWISAFDEGAARHADGDLEGALERYATALEDVPVEEECTVRINIALADETLGDTAHEAGDADEAAGWWQAGIDALAEGDCPTDSGRGEDQTRDAAAVDQRLRDKLQQQQQQQQQEEQQQQQDDQEQTPEERRQQRQQERKERRLEERNEDAIEEEQDYEEDERDRDYSQYHW</sequence>
<dbReference type="RefSeq" id="WP_322937927.1">
    <property type="nucleotide sequence ID" value="NZ_CP141059.1"/>
</dbReference>
<gene>
    <name evidence="2" type="ORF">SHK19_04110</name>
</gene>
<evidence type="ECO:0000313" key="3">
    <source>
        <dbReference type="Proteomes" id="UP001327225"/>
    </source>
</evidence>
<dbReference type="Proteomes" id="UP001327225">
    <property type="component" value="Chromosome"/>
</dbReference>
<accession>A0ABZ0ZSW0</accession>
<feature type="compositionally biased region" description="Basic and acidic residues" evidence="1">
    <location>
        <begin position="192"/>
        <end position="214"/>
    </location>
</feature>
<evidence type="ECO:0000256" key="1">
    <source>
        <dbReference type="SAM" id="MobiDB-lite"/>
    </source>
</evidence>
<keyword evidence="3" id="KW-1185">Reference proteome</keyword>
<proteinExistence type="predicted"/>
<feature type="compositionally biased region" description="Low complexity" evidence="1">
    <location>
        <begin position="170"/>
        <end position="185"/>
    </location>
</feature>
<name>A0ABZ0ZSW0_9ACTN</name>
<feature type="compositionally biased region" description="Acidic residues" evidence="1">
    <location>
        <begin position="215"/>
        <end position="227"/>
    </location>
</feature>
<evidence type="ECO:0000313" key="2">
    <source>
        <dbReference type="EMBL" id="WQQ27416.1"/>
    </source>
</evidence>